<protein>
    <submittedName>
        <fullName evidence="1">Uncharacterized protein</fullName>
    </submittedName>
</protein>
<keyword evidence="2" id="KW-1185">Reference proteome</keyword>
<dbReference type="AlphaFoldDB" id="A0A0C2IKQ1"/>
<dbReference type="EMBL" id="JWZT01003645">
    <property type="protein sequence ID" value="KII65999.1"/>
    <property type="molecule type" value="Genomic_DNA"/>
</dbReference>
<gene>
    <name evidence="1" type="ORF">RF11_01309</name>
</gene>
<sequence length="102" mass="11798">MLIEHRNVFKKNWCPFIPVGIIVSAFAELNITSKPFIQIKEAGDSDWAYVLKKPSIVNALLKIYSGIITVRDVMPETFSFEFTYIMFPLSKEMFLAHIRMLP</sequence>
<reference evidence="1 2" key="1">
    <citation type="journal article" date="2014" name="Genome Biol. Evol.">
        <title>The genome of the myxosporean Thelohanellus kitauei shows adaptations to nutrient acquisition within its fish host.</title>
        <authorList>
            <person name="Yang Y."/>
            <person name="Xiong J."/>
            <person name="Zhou Z."/>
            <person name="Huo F."/>
            <person name="Miao W."/>
            <person name="Ran C."/>
            <person name="Liu Y."/>
            <person name="Zhang J."/>
            <person name="Feng J."/>
            <person name="Wang M."/>
            <person name="Wang M."/>
            <person name="Wang L."/>
            <person name="Yao B."/>
        </authorList>
    </citation>
    <scope>NUCLEOTIDE SEQUENCE [LARGE SCALE GENOMIC DNA]</scope>
    <source>
        <strain evidence="1">Wuqing</strain>
    </source>
</reference>
<evidence type="ECO:0000313" key="2">
    <source>
        <dbReference type="Proteomes" id="UP000031668"/>
    </source>
</evidence>
<evidence type="ECO:0000313" key="1">
    <source>
        <dbReference type="EMBL" id="KII65999.1"/>
    </source>
</evidence>
<accession>A0A0C2IKQ1</accession>
<comment type="caution">
    <text evidence="1">The sequence shown here is derived from an EMBL/GenBank/DDBJ whole genome shotgun (WGS) entry which is preliminary data.</text>
</comment>
<proteinExistence type="predicted"/>
<organism evidence="1 2">
    <name type="scientific">Thelohanellus kitauei</name>
    <name type="common">Myxosporean</name>
    <dbReference type="NCBI Taxonomy" id="669202"/>
    <lineage>
        <taxon>Eukaryota</taxon>
        <taxon>Metazoa</taxon>
        <taxon>Cnidaria</taxon>
        <taxon>Myxozoa</taxon>
        <taxon>Myxosporea</taxon>
        <taxon>Bivalvulida</taxon>
        <taxon>Platysporina</taxon>
        <taxon>Myxobolidae</taxon>
        <taxon>Thelohanellus</taxon>
    </lineage>
</organism>
<name>A0A0C2IKQ1_THEKT</name>
<dbReference type="Proteomes" id="UP000031668">
    <property type="component" value="Unassembled WGS sequence"/>
</dbReference>